<evidence type="ECO:0000256" key="2">
    <source>
        <dbReference type="ARBA" id="ARBA00022553"/>
    </source>
</evidence>
<dbReference type="PANTHER" id="PTHR43775:SF37">
    <property type="entry name" value="SI:DKEY-61P9.11"/>
    <property type="match status" value="1"/>
</dbReference>
<dbReference type="PROSITE" id="PS52004">
    <property type="entry name" value="KS3_2"/>
    <property type="match status" value="1"/>
</dbReference>
<dbReference type="InterPro" id="IPR020841">
    <property type="entry name" value="PKS_Beta-ketoAc_synthase_dom"/>
</dbReference>
<name>A0A8T8HZX2_9PSEU</name>
<dbReference type="EMBL" id="CP072788">
    <property type="protein sequence ID" value="QTR03971.1"/>
    <property type="molecule type" value="Genomic_DNA"/>
</dbReference>
<dbReference type="CDD" id="cd00833">
    <property type="entry name" value="PKS"/>
    <property type="match status" value="1"/>
</dbReference>
<reference evidence="5 8" key="1">
    <citation type="submission" date="2021-01" db="EMBL/GenBank/DDBJ databases">
        <title>Sequencing the genomes of 1000 actinobacteria strains.</title>
        <authorList>
            <person name="Klenk H.-P."/>
        </authorList>
    </citation>
    <scope>NUCLEOTIDE SEQUENCE [LARGE SCALE GENOMIC DNA]</scope>
    <source>
        <strain evidence="5 8">DSM 44581</strain>
    </source>
</reference>
<dbReference type="GO" id="GO:0005886">
    <property type="term" value="C:plasma membrane"/>
    <property type="evidence" value="ECO:0007669"/>
    <property type="project" value="TreeGrafter"/>
</dbReference>
<dbReference type="GO" id="GO:0071770">
    <property type="term" value="P:DIM/DIP cell wall layer assembly"/>
    <property type="evidence" value="ECO:0007669"/>
    <property type="project" value="TreeGrafter"/>
</dbReference>
<gene>
    <name evidence="6" type="ORF">J7S33_02835</name>
    <name evidence="5" type="ORF">JOE68_000537</name>
</gene>
<dbReference type="Gene3D" id="3.30.70.3290">
    <property type="match status" value="2"/>
</dbReference>
<dbReference type="PANTHER" id="PTHR43775">
    <property type="entry name" value="FATTY ACID SYNTHASE"/>
    <property type="match status" value="1"/>
</dbReference>
<dbReference type="Pfam" id="PF02801">
    <property type="entry name" value="Ketoacyl-synt_C"/>
    <property type="match status" value="1"/>
</dbReference>
<dbReference type="Proteomes" id="UP000671828">
    <property type="component" value="Chromosome"/>
</dbReference>
<dbReference type="InterPro" id="IPR016039">
    <property type="entry name" value="Thiolase-like"/>
</dbReference>
<keyword evidence="1" id="KW-0596">Phosphopantetheine</keyword>
<comment type="similarity">
    <text evidence="3">Belongs to the thiolase-like superfamily. Beta-ketoacyl-ACP synthases family.</text>
</comment>
<dbReference type="SMART" id="SM00825">
    <property type="entry name" value="PKS_KS"/>
    <property type="match status" value="1"/>
</dbReference>
<dbReference type="RefSeq" id="WP_204840755.1">
    <property type="nucleotide sequence ID" value="NZ_JAFBCL010000001.1"/>
</dbReference>
<evidence type="ECO:0000313" key="7">
    <source>
        <dbReference type="Proteomes" id="UP000671828"/>
    </source>
</evidence>
<dbReference type="GO" id="GO:0006633">
    <property type="term" value="P:fatty acid biosynthetic process"/>
    <property type="evidence" value="ECO:0007669"/>
    <property type="project" value="TreeGrafter"/>
</dbReference>
<dbReference type="AlphaFoldDB" id="A0A8T8HZX2"/>
<dbReference type="SUPFAM" id="SSF53901">
    <property type="entry name" value="Thiolase-like"/>
    <property type="match status" value="1"/>
</dbReference>
<reference evidence="6" key="2">
    <citation type="submission" date="2021-04" db="EMBL/GenBank/DDBJ databases">
        <title>Saccharothrix algeriensis WGS.</title>
        <authorList>
            <person name="Stuskova K."/>
            <person name="Hakalova E."/>
            <person name="Tebbal A.B."/>
            <person name="Eichmeier A."/>
        </authorList>
    </citation>
    <scope>NUCLEOTIDE SEQUENCE</scope>
    <source>
        <strain evidence="6">NRRL B-24137</strain>
    </source>
</reference>
<dbReference type="InterPro" id="IPR014031">
    <property type="entry name" value="Ketoacyl_synth_C"/>
</dbReference>
<evidence type="ECO:0000256" key="3">
    <source>
        <dbReference type="RuleBase" id="RU003694"/>
    </source>
</evidence>
<keyword evidence="3 5" id="KW-0808">Transferase</keyword>
<dbReference type="InterPro" id="IPR014030">
    <property type="entry name" value="Ketoacyl_synth_N"/>
</dbReference>
<feature type="domain" description="Ketosynthase family 3 (KS3)" evidence="4">
    <location>
        <begin position="6"/>
        <end position="429"/>
    </location>
</feature>
<organism evidence="6 7">
    <name type="scientific">Saccharothrix algeriensis</name>
    <dbReference type="NCBI Taxonomy" id="173560"/>
    <lineage>
        <taxon>Bacteria</taxon>
        <taxon>Bacillati</taxon>
        <taxon>Actinomycetota</taxon>
        <taxon>Actinomycetes</taxon>
        <taxon>Pseudonocardiales</taxon>
        <taxon>Pseudonocardiaceae</taxon>
        <taxon>Saccharothrix</taxon>
    </lineage>
</organism>
<dbReference type="Proteomes" id="UP001195724">
    <property type="component" value="Unassembled WGS sequence"/>
</dbReference>
<dbReference type="SUPFAM" id="SSF52151">
    <property type="entry name" value="FabD/lysophospholipase-like"/>
    <property type="match status" value="1"/>
</dbReference>
<dbReference type="Pfam" id="PF00109">
    <property type="entry name" value="ketoacyl-synt"/>
    <property type="match status" value="1"/>
</dbReference>
<accession>A0A8T8HZX2</accession>
<dbReference type="EMBL" id="JAFBCL010000001">
    <property type="protein sequence ID" value="MBM7809672.1"/>
    <property type="molecule type" value="Genomic_DNA"/>
</dbReference>
<dbReference type="InterPro" id="IPR050091">
    <property type="entry name" value="PKS_NRPS_Biosynth_Enz"/>
</dbReference>
<dbReference type="InterPro" id="IPR016035">
    <property type="entry name" value="Acyl_Trfase/lysoPLipase"/>
</dbReference>
<dbReference type="GO" id="GO:0005737">
    <property type="term" value="C:cytoplasm"/>
    <property type="evidence" value="ECO:0007669"/>
    <property type="project" value="TreeGrafter"/>
</dbReference>
<dbReference type="Pfam" id="PF22621">
    <property type="entry name" value="CurL-like_PKS_C"/>
    <property type="match status" value="1"/>
</dbReference>
<dbReference type="GO" id="GO:0004312">
    <property type="term" value="F:fatty acid synthase activity"/>
    <property type="evidence" value="ECO:0007669"/>
    <property type="project" value="TreeGrafter"/>
</dbReference>
<keyword evidence="2" id="KW-0597">Phosphoprotein</keyword>
<evidence type="ECO:0000313" key="6">
    <source>
        <dbReference type="EMBL" id="QTR03971.1"/>
    </source>
</evidence>
<protein>
    <submittedName>
        <fullName evidence="5">Acyl transferase domain-containing protein</fullName>
    </submittedName>
</protein>
<evidence type="ECO:0000256" key="1">
    <source>
        <dbReference type="ARBA" id="ARBA00022450"/>
    </source>
</evidence>
<dbReference type="Gene3D" id="3.40.47.10">
    <property type="match status" value="1"/>
</dbReference>
<keyword evidence="8" id="KW-1185">Reference proteome</keyword>
<proteinExistence type="inferred from homology"/>
<evidence type="ECO:0000259" key="4">
    <source>
        <dbReference type="PROSITE" id="PS52004"/>
    </source>
</evidence>
<evidence type="ECO:0000313" key="8">
    <source>
        <dbReference type="Proteomes" id="UP001195724"/>
    </source>
</evidence>
<evidence type="ECO:0000313" key="5">
    <source>
        <dbReference type="EMBL" id="MBM7809672.1"/>
    </source>
</evidence>
<sequence length="942" mass="97994">MTRSNDEPIAVIGAGCRFPRVRGTRALWRALCDGVDVVGPVAPDRYGLEPLAGPDGGSRHTPAARLGLLDDVASFDADFFGIGRRQAAHMDPQQRVALETTWDAFEDAGVVPGGPATHRTGVYLAQTPSHYWHLLARDGLLDMYSVIGAGAHAGLSGQVSFQFDLRGPSATVDTNCSGGLAAVHLACRSLRGGECDLAVAGAVHLVLSAEEHLAYGRAGVLSARGRCAFADAAADGFVRGEGCAVVVLKPLSAALRDGDRVYATVLGSAVTNDGRASATMLSPAGATQEEALRRAYEDAGVDPAAVSFVETHGVGTPVGDPVEIAALASVLGPGRPAGRPLLLGSARGNFGHQEPVAGLTGLLKAALALHHRALPPTLHHTTPTPAVRWAGLPCSVVTDLVPLPARQRLVAGVNSFSVTGTNVHAVLGSVERPAAVGAPGGRPLVLVLSARRPDTLDAVIDAHADFLDSAPEVGAADVCHTAAVRRAHHRYRRVFVAADRAALVAALRHEPRSARAAADDPPGPVLFLRGGPVDPVTVEELSRRSNAFRDAVRECAASVPGAPPPGADVASWSFLVGLVALWREWGVTPTTVLGSGPGWVAARQCRGEVDAARAAELVLAGAVEADTPPPGRHVLHLDRTGACSGHPGAGPAWESLVAAAARLHEAGHAVRWERVLPPGRPVSLPPHPWRGRRYWAPTTGAPAERAHPLLPDRATEHRVVRWRTSAVRRAAPTTGELVELAAAAAHRLCGSAPATLRRLSVVHDPGFRRGSALEVAGAVESPGRWRFAVTEAPGARDPLAEGTAQVFRQRRTGDPAALLRRLREHAGDGAAVAPGVRAAAGQGGCTLLRLTAREPAAVDHAFPPDLLDHVLEVASGGSAPGPVLSVERTTVTGRWTGSMWALVTSAAPDGPTDVLVCDDDDAVLVELGGVRWGSSRPWSRTA</sequence>